<accession>A0A2W2H1X3</accession>
<keyword evidence="2" id="KW-1185">Reference proteome</keyword>
<name>A0A2W2H1X3_9ACTN</name>
<dbReference type="InterPro" id="IPR023393">
    <property type="entry name" value="START-like_dom_sf"/>
</dbReference>
<dbReference type="AlphaFoldDB" id="A0A2W2H1X3"/>
<dbReference type="PANTHER" id="PTHR39683:SF4">
    <property type="entry name" value="COENZYME Q-BINDING PROTEIN COQ10 START DOMAIN-CONTAINING PROTEIN"/>
    <property type="match status" value="1"/>
</dbReference>
<comment type="caution">
    <text evidence="1">The sequence shown here is derived from an EMBL/GenBank/DDBJ whole genome shotgun (WGS) entry which is preliminary data.</text>
</comment>
<dbReference type="EMBL" id="POUA01000016">
    <property type="protein sequence ID" value="PZG54551.1"/>
    <property type="molecule type" value="Genomic_DNA"/>
</dbReference>
<protein>
    <submittedName>
        <fullName evidence="1">Cyclase</fullName>
    </submittedName>
</protein>
<dbReference type="Pfam" id="PF10604">
    <property type="entry name" value="Polyketide_cyc2"/>
    <property type="match status" value="1"/>
</dbReference>
<dbReference type="RefSeq" id="WP_111165669.1">
    <property type="nucleotide sequence ID" value="NZ_POUA01000016.1"/>
</dbReference>
<dbReference type="CDD" id="cd07819">
    <property type="entry name" value="SRPBCC_2"/>
    <property type="match status" value="1"/>
</dbReference>
<reference evidence="1 2" key="1">
    <citation type="submission" date="2018-01" db="EMBL/GenBank/DDBJ databases">
        <title>Draft genome sequence of Sphaerisporangium sp. 7K107.</title>
        <authorList>
            <person name="Sahin N."/>
            <person name="Saygin H."/>
            <person name="Ay H."/>
        </authorList>
    </citation>
    <scope>NUCLEOTIDE SEQUENCE [LARGE SCALE GENOMIC DNA]</scope>
    <source>
        <strain evidence="1 2">7K107</strain>
    </source>
</reference>
<sequence length="145" mass="15353">MADRTTSSITITADRSAVMAVIADFAAYPEWAGQVKAAEVMSADAAGRPAEVRFTLDAGVISDSYVLAYDWHDDEAVGWRIAEPGAMVSGLTGGYRLAATGGGTEATYELAVELKVPMIGMIRRKAEKVIVDTALKGLKKRVEAA</sequence>
<dbReference type="Proteomes" id="UP000248544">
    <property type="component" value="Unassembled WGS sequence"/>
</dbReference>
<dbReference type="SUPFAM" id="SSF55961">
    <property type="entry name" value="Bet v1-like"/>
    <property type="match status" value="1"/>
</dbReference>
<dbReference type="PANTHER" id="PTHR39683">
    <property type="entry name" value="CONSERVED PROTEIN TB16.3"/>
    <property type="match status" value="1"/>
</dbReference>
<organism evidence="1 2">
    <name type="scientific">Spongiactinospora gelatinilytica</name>
    <dbReference type="NCBI Taxonomy" id="2666298"/>
    <lineage>
        <taxon>Bacteria</taxon>
        <taxon>Bacillati</taxon>
        <taxon>Actinomycetota</taxon>
        <taxon>Actinomycetes</taxon>
        <taxon>Streptosporangiales</taxon>
        <taxon>Streptosporangiaceae</taxon>
        <taxon>Spongiactinospora</taxon>
    </lineage>
</organism>
<gene>
    <name evidence="1" type="ORF">C1I98_03835</name>
</gene>
<proteinExistence type="predicted"/>
<evidence type="ECO:0000313" key="2">
    <source>
        <dbReference type="Proteomes" id="UP000248544"/>
    </source>
</evidence>
<dbReference type="Gene3D" id="3.30.530.20">
    <property type="match status" value="1"/>
</dbReference>
<evidence type="ECO:0000313" key="1">
    <source>
        <dbReference type="EMBL" id="PZG54551.1"/>
    </source>
</evidence>
<dbReference type="InterPro" id="IPR019587">
    <property type="entry name" value="Polyketide_cyclase/dehydratase"/>
</dbReference>